<keyword evidence="3" id="KW-1185">Reference proteome</keyword>
<evidence type="ECO:0008006" key="4">
    <source>
        <dbReference type="Google" id="ProtNLM"/>
    </source>
</evidence>
<dbReference type="EMBL" id="GL883077">
    <property type="protein sequence ID" value="EGF91867.1"/>
    <property type="molecule type" value="Genomic_DNA"/>
</dbReference>
<keyword evidence="1" id="KW-0812">Transmembrane</keyword>
<feature type="transmembrane region" description="Helical" evidence="1">
    <location>
        <begin position="73"/>
        <end position="93"/>
    </location>
</feature>
<accession>F4QJ36</accession>
<organism evidence="2 3">
    <name type="scientific">Asticcacaulis biprosthecium C19</name>
    <dbReference type="NCBI Taxonomy" id="715226"/>
    <lineage>
        <taxon>Bacteria</taxon>
        <taxon>Pseudomonadati</taxon>
        <taxon>Pseudomonadota</taxon>
        <taxon>Alphaproteobacteria</taxon>
        <taxon>Caulobacterales</taxon>
        <taxon>Caulobacteraceae</taxon>
        <taxon>Asticcacaulis</taxon>
    </lineage>
</organism>
<keyword evidence="1" id="KW-1133">Transmembrane helix</keyword>
<dbReference type="eggNOG" id="ENOG50347J9">
    <property type="taxonomic scope" value="Bacteria"/>
</dbReference>
<keyword evidence="1" id="KW-0472">Membrane</keyword>
<reference evidence="3" key="1">
    <citation type="submission" date="2011-03" db="EMBL/GenBank/DDBJ databases">
        <title>Draft genome sequence of Brevundimonas diminuta.</title>
        <authorList>
            <person name="Brown P.J.B."/>
            <person name="Buechlein A."/>
            <person name="Hemmerich C."/>
            <person name="Brun Y.V."/>
        </authorList>
    </citation>
    <scope>NUCLEOTIDE SEQUENCE [LARGE SCALE GENOMIC DNA]</scope>
    <source>
        <strain evidence="3">C19</strain>
    </source>
</reference>
<dbReference type="AlphaFoldDB" id="F4QJ36"/>
<protein>
    <recommendedName>
        <fullName evidence="4">Transmembrane protein</fullName>
    </recommendedName>
</protein>
<proteinExistence type="predicted"/>
<name>F4QJ36_9CAUL</name>
<dbReference type="Proteomes" id="UP000006512">
    <property type="component" value="Unassembled WGS sequence"/>
</dbReference>
<dbReference type="OrthoDB" id="8777999at2"/>
<evidence type="ECO:0000256" key="1">
    <source>
        <dbReference type="SAM" id="Phobius"/>
    </source>
</evidence>
<evidence type="ECO:0000313" key="3">
    <source>
        <dbReference type="Proteomes" id="UP000006512"/>
    </source>
</evidence>
<dbReference type="STRING" id="715226.ABI_02990"/>
<dbReference type="HOGENOM" id="CLU_1516963_0_0_5"/>
<evidence type="ECO:0000313" key="2">
    <source>
        <dbReference type="EMBL" id="EGF91867.1"/>
    </source>
</evidence>
<sequence length="190" mass="21124">MSEAPDDMTNPDFQNLWQSQPKEMTVMSLDQVHTRARAFKSQIQWRNRLEHAASALVVVVFSGYAIFLDPPLMRLGSILIVAATLLVSLILVVRGRAAPVSDGAEDCLDFHRRALIRQRNLLSSAWLWYVMPFVPGFVLFMIPAIQNSAGDKGVTVWIYLGIALVFFGGVIAVNLLGARGLQKEIDRLEG</sequence>
<dbReference type="RefSeq" id="WP_006271034.1">
    <property type="nucleotide sequence ID" value="NZ_GL883077.1"/>
</dbReference>
<feature type="transmembrane region" description="Helical" evidence="1">
    <location>
        <begin position="157"/>
        <end position="177"/>
    </location>
</feature>
<feature type="transmembrane region" description="Helical" evidence="1">
    <location>
        <begin position="49"/>
        <end position="67"/>
    </location>
</feature>
<feature type="transmembrane region" description="Helical" evidence="1">
    <location>
        <begin position="126"/>
        <end position="145"/>
    </location>
</feature>
<gene>
    <name evidence="2" type="ORF">ABI_02990</name>
</gene>